<feature type="domain" description="DEK-C" evidence="3">
    <location>
        <begin position="4"/>
        <end position="60"/>
    </location>
</feature>
<dbReference type="InterPro" id="IPR036885">
    <property type="entry name" value="SWIB_MDM2_dom_sf"/>
</dbReference>
<dbReference type="Gene3D" id="1.10.10.60">
    <property type="entry name" value="Homeodomain-like"/>
    <property type="match status" value="1"/>
</dbReference>
<dbReference type="InterPro" id="IPR019835">
    <property type="entry name" value="SWIB_domain"/>
</dbReference>
<dbReference type="CDD" id="cd10567">
    <property type="entry name" value="SWIB-MDM2_like"/>
    <property type="match status" value="1"/>
</dbReference>
<dbReference type="Pfam" id="PF02201">
    <property type="entry name" value="SWIB"/>
    <property type="match status" value="1"/>
</dbReference>
<dbReference type="SUPFAM" id="SSF47592">
    <property type="entry name" value="SWIB/MDM2 domain"/>
    <property type="match status" value="1"/>
</dbReference>
<dbReference type="InterPro" id="IPR003121">
    <property type="entry name" value="SWIB_MDM2_domain"/>
</dbReference>
<feature type="compositionally biased region" description="Basic and acidic residues" evidence="1">
    <location>
        <begin position="117"/>
        <end position="131"/>
    </location>
</feature>
<dbReference type="PROSITE" id="PS51925">
    <property type="entry name" value="SWIB_MDM2"/>
    <property type="match status" value="1"/>
</dbReference>
<dbReference type="Gene3D" id="1.10.245.10">
    <property type="entry name" value="SWIB/MDM2 domain"/>
    <property type="match status" value="1"/>
</dbReference>
<dbReference type="AlphaFoldDB" id="A0A7R9M7P5"/>
<dbReference type="EMBL" id="CAJPVJ010009026">
    <property type="protein sequence ID" value="CAG2172294.1"/>
    <property type="molecule type" value="Genomic_DNA"/>
</dbReference>
<dbReference type="Pfam" id="PF08766">
    <property type="entry name" value="DEK_C"/>
    <property type="match status" value="1"/>
</dbReference>
<feature type="compositionally biased region" description="Basic residues" evidence="1">
    <location>
        <begin position="140"/>
        <end position="155"/>
    </location>
</feature>
<evidence type="ECO:0000313" key="5">
    <source>
        <dbReference type="Proteomes" id="UP000728032"/>
    </source>
</evidence>
<sequence length="247" mass="28503">MMCEVSEEVLIKSIREILVSADLNVMTSKLVRNELKNRLNVEDLDSRKKQINSIITDVINELNERSSDKTFVKEEVVVKREDIVVKREDISGTKGKDESDTSSDSSSDDDSPVSDGDLARKLHNEELDSKRRVTRNNSSHTKKSSVKKTKKRKTKYNSEDDKKPKKQKNGYLKPCVLSTDLADFLGEPEMPRHEVVKRIWTYVKENNLQDPKNKQFAICDNQLTKIFSGRKRIRMFGMMKILSKHLN</sequence>
<accession>A0A7R9M7P5</accession>
<organism evidence="4">
    <name type="scientific">Oppiella nova</name>
    <dbReference type="NCBI Taxonomy" id="334625"/>
    <lineage>
        <taxon>Eukaryota</taxon>
        <taxon>Metazoa</taxon>
        <taxon>Ecdysozoa</taxon>
        <taxon>Arthropoda</taxon>
        <taxon>Chelicerata</taxon>
        <taxon>Arachnida</taxon>
        <taxon>Acari</taxon>
        <taxon>Acariformes</taxon>
        <taxon>Sarcoptiformes</taxon>
        <taxon>Oribatida</taxon>
        <taxon>Brachypylina</taxon>
        <taxon>Oppioidea</taxon>
        <taxon>Oppiidae</taxon>
        <taxon>Oppiella</taxon>
    </lineage>
</organism>
<evidence type="ECO:0000259" key="2">
    <source>
        <dbReference type="PROSITE" id="PS51925"/>
    </source>
</evidence>
<protein>
    <recommendedName>
        <fullName evidence="6">DM2 domain-containing protein</fullName>
    </recommendedName>
</protein>
<keyword evidence="5" id="KW-1185">Reference proteome</keyword>
<feature type="domain" description="DM2" evidence="2">
    <location>
        <begin position="170"/>
        <end position="247"/>
    </location>
</feature>
<dbReference type="EMBL" id="OC923851">
    <property type="protein sequence ID" value="CAD7655107.1"/>
    <property type="molecule type" value="Genomic_DNA"/>
</dbReference>
<dbReference type="InterPro" id="IPR014876">
    <property type="entry name" value="DEK_C"/>
</dbReference>
<name>A0A7R9M7P5_9ACAR</name>
<gene>
    <name evidence="4" type="ORF">ONB1V03_LOCUS11752</name>
</gene>
<dbReference type="PANTHER" id="PTHR13844">
    <property type="entry name" value="SWI/SNF-RELATED MATRIX-ASSOCIATED ACTIN-DEPENDENT REGULATOR OF CHROMATIN SUBFAMILY D"/>
    <property type="match status" value="1"/>
</dbReference>
<dbReference type="SUPFAM" id="SSF109715">
    <property type="entry name" value="DEK C-terminal domain"/>
    <property type="match status" value="1"/>
</dbReference>
<dbReference type="SMART" id="SM00151">
    <property type="entry name" value="SWIB"/>
    <property type="match status" value="1"/>
</dbReference>
<dbReference type="OrthoDB" id="10251073at2759"/>
<feature type="compositionally biased region" description="Basic and acidic residues" evidence="1">
    <location>
        <begin position="90"/>
        <end position="99"/>
    </location>
</feature>
<evidence type="ECO:0000256" key="1">
    <source>
        <dbReference type="SAM" id="MobiDB-lite"/>
    </source>
</evidence>
<proteinExistence type="predicted"/>
<reference evidence="4" key="1">
    <citation type="submission" date="2020-11" db="EMBL/GenBank/DDBJ databases">
        <authorList>
            <person name="Tran Van P."/>
        </authorList>
    </citation>
    <scope>NUCLEOTIDE SEQUENCE</scope>
</reference>
<dbReference type="Proteomes" id="UP000728032">
    <property type="component" value="Unassembled WGS sequence"/>
</dbReference>
<feature type="region of interest" description="Disordered" evidence="1">
    <location>
        <begin position="90"/>
        <end position="171"/>
    </location>
</feature>
<evidence type="ECO:0000259" key="3">
    <source>
        <dbReference type="PROSITE" id="PS51998"/>
    </source>
</evidence>
<dbReference type="PROSITE" id="PS51998">
    <property type="entry name" value="DEK_C"/>
    <property type="match status" value="1"/>
</dbReference>
<evidence type="ECO:0008006" key="6">
    <source>
        <dbReference type="Google" id="ProtNLM"/>
    </source>
</evidence>
<evidence type="ECO:0000313" key="4">
    <source>
        <dbReference type="EMBL" id="CAD7655107.1"/>
    </source>
</evidence>